<dbReference type="GO" id="GO:0003677">
    <property type="term" value="F:DNA binding"/>
    <property type="evidence" value="ECO:0007669"/>
    <property type="project" value="UniProtKB-KW"/>
</dbReference>
<dbReference type="Pfam" id="PF12802">
    <property type="entry name" value="MarR_2"/>
    <property type="match status" value="1"/>
</dbReference>
<dbReference type="PANTHER" id="PTHR33164">
    <property type="entry name" value="TRANSCRIPTIONAL REGULATOR, MARR FAMILY"/>
    <property type="match status" value="1"/>
</dbReference>
<organism evidence="2 3">
    <name type="scientific">Actinophytocola oryzae</name>
    <dbReference type="NCBI Taxonomy" id="502181"/>
    <lineage>
        <taxon>Bacteria</taxon>
        <taxon>Bacillati</taxon>
        <taxon>Actinomycetota</taxon>
        <taxon>Actinomycetes</taxon>
        <taxon>Pseudonocardiales</taxon>
        <taxon>Pseudonocardiaceae</taxon>
    </lineage>
</organism>
<dbReference type="Proteomes" id="UP000294927">
    <property type="component" value="Unassembled WGS sequence"/>
</dbReference>
<dbReference type="EMBL" id="SOCP01000041">
    <property type="protein sequence ID" value="TDV34222.1"/>
    <property type="molecule type" value="Genomic_DNA"/>
</dbReference>
<keyword evidence="2" id="KW-0238">DNA-binding</keyword>
<dbReference type="PANTHER" id="PTHR33164:SF43">
    <property type="entry name" value="HTH-TYPE TRANSCRIPTIONAL REPRESSOR YETL"/>
    <property type="match status" value="1"/>
</dbReference>
<protein>
    <submittedName>
        <fullName evidence="2">DNA-binding MarR family transcriptional regulator</fullName>
    </submittedName>
</protein>
<dbReference type="InterPro" id="IPR000835">
    <property type="entry name" value="HTH_MarR-typ"/>
</dbReference>
<accession>A0A4R7UQB5</accession>
<dbReference type="PROSITE" id="PS50995">
    <property type="entry name" value="HTH_MARR_2"/>
    <property type="match status" value="1"/>
</dbReference>
<dbReference type="GO" id="GO:0006950">
    <property type="term" value="P:response to stress"/>
    <property type="evidence" value="ECO:0007669"/>
    <property type="project" value="TreeGrafter"/>
</dbReference>
<comment type="caution">
    <text evidence="2">The sequence shown here is derived from an EMBL/GenBank/DDBJ whole genome shotgun (WGS) entry which is preliminary data.</text>
</comment>
<dbReference type="SMART" id="SM00347">
    <property type="entry name" value="HTH_MARR"/>
    <property type="match status" value="1"/>
</dbReference>
<dbReference type="InterPro" id="IPR036388">
    <property type="entry name" value="WH-like_DNA-bd_sf"/>
</dbReference>
<dbReference type="InterPro" id="IPR039422">
    <property type="entry name" value="MarR/SlyA-like"/>
</dbReference>
<proteinExistence type="predicted"/>
<dbReference type="SUPFAM" id="SSF46785">
    <property type="entry name" value="Winged helix' DNA-binding domain"/>
    <property type="match status" value="1"/>
</dbReference>
<dbReference type="Gene3D" id="1.10.10.10">
    <property type="entry name" value="Winged helix-like DNA-binding domain superfamily/Winged helix DNA-binding domain"/>
    <property type="match status" value="1"/>
</dbReference>
<dbReference type="PRINTS" id="PR00598">
    <property type="entry name" value="HTHMARR"/>
</dbReference>
<sequence length="150" mass="16249">MVAAVPDDRDLLGVLDELVLLFIGRRDAFFAAHNVPPAQSNLLLGLHERGKPASMTELAVAQGVVPRTITSLVDGLEQRGLARRTADPKDRRAILVSLTEKGLALVDRLELGKANLATAVFARLTERERVTFGHLLRKLSIAPPGEGTKQ</sequence>
<dbReference type="InterPro" id="IPR036390">
    <property type="entry name" value="WH_DNA-bd_sf"/>
</dbReference>
<evidence type="ECO:0000313" key="2">
    <source>
        <dbReference type="EMBL" id="TDV34222.1"/>
    </source>
</evidence>
<reference evidence="2 3" key="1">
    <citation type="submission" date="2019-03" db="EMBL/GenBank/DDBJ databases">
        <title>Genomic Encyclopedia of Archaeal and Bacterial Type Strains, Phase II (KMG-II): from individual species to whole genera.</title>
        <authorList>
            <person name="Goeker M."/>
        </authorList>
    </citation>
    <scope>NUCLEOTIDE SEQUENCE [LARGE SCALE GENOMIC DNA]</scope>
    <source>
        <strain evidence="2 3">DSM 45499</strain>
    </source>
</reference>
<name>A0A4R7UQB5_9PSEU</name>
<keyword evidence="3" id="KW-1185">Reference proteome</keyword>
<evidence type="ECO:0000259" key="1">
    <source>
        <dbReference type="PROSITE" id="PS50995"/>
    </source>
</evidence>
<dbReference type="GO" id="GO:0003700">
    <property type="term" value="F:DNA-binding transcription factor activity"/>
    <property type="evidence" value="ECO:0007669"/>
    <property type="project" value="InterPro"/>
</dbReference>
<evidence type="ECO:0000313" key="3">
    <source>
        <dbReference type="Proteomes" id="UP000294927"/>
    </source>
</evidence>
<gene>
    <name evidence="2" type="ORF">CLV71_1414</name>
</gene>
<feature type="domain" description="HTH marR-type" evidence="1">
    <location>
        <begin position="8"/>
        <end position="141"/>
    </location>
</feature>
<dbReference type="AlphaFoldDB" id="A0A4R7UQB5"/>
<dbReference type="OrthoDB" id="3216907at2"/>